<feature type="domain" description="E3 UFM1-protein ligase 1-like N-terminal" evidence="4">
    <location>
        <begin position="94"/>
        <end position="142"/>
    </location>
</feature>
<dbReference type="PANTHER" id="PTHR31057:SF0">
    <property type="entry name" value="E3 UFM1-PROTEIN LIGASE 1"/>
    <property type="match status" value="1"/>
</dbReference>
<accession>A0A7R8CM51</accession>
<evidence type="ECO:0000313" key="6">
    <source>
        <dbReference type="Proteomes" id="UP000675881"/>
    </source>
</evidence>
<name>A0A7R8CM51_LEPSM</name>
<gene>
    <name evidence="5" type="ORF">LSAA_5828</name>
</gene>
<evidence type="ECO:0000256" key="3">
    <source>
        <dbReference type="ARBA" id="ARBA00030452"/>
    </source>
</evidence>
<dbReference type="PANTHER" id="PTHR31057">
    <property type="entry name" value="E3 UFM1-PROTEIN LIGASE 1"/>
    <property type="match status" value="1"/>
</dbReference>
<organism evidence="5 6">
    <name type="scientific">Lepeophtheirus salmonis</name>
    <name type="common">Salmon louse</name>
    <name type="synonym">Caligus salmonis</name>
    <dbReference type="NCBI Taxonomy" id="72036"/>
    <lineage>
        <taxon>Eukaryota</taxon>
        <taxon>Metazoa</taxon>
        <taxon>Ecdysozoa</taxon>
        <taxon>Arthropoda</taxon>
        <taxon>Crustacea</taxon>
        <taxon>Multicrustacea</taxon>
        <taxon>Hexanauplia</taxon>
        <taxon>Copepoda</taxon>
        <taxon>Siphonostomatoida</taxon>
        <taxon>Caligidae</taxon>
        <taxon>Lepeophtheirus</taxon>
    </lineage>
</organism>
<keyword evidence="5" id="KW-0012">Acyltransferase</keyword>
<evidence type="ECO:0000259" key="4">
    <source>
        <dbReference type="Pfam" id="PF09743"/>
    </source>
</evidence>
<evidence type="ECO:0000313" key="5">
    <source>
        <dbReference type="EMBL" id="CAF2861907.1"/>
    </source>
</evidence>
<dbReference type="GO" id="GO:0061666">
    <property type="term" value="F:UFM1 ligase activity"/>
    <property type="evidence" value="ECO:0007669"/>
    <property type="project" value="InterPro"/>
</dbReference>
<dbReference type="Pfam" id="PF09743">
    <property type="entry name" value="E3_UFM1_ligase"/>
    <property type="match status" value="1"/>
</dbReference>
<proteinExistence type="predicted"/>
<evidence type="ECO:0000256" key="2">
    <source>
        <dbReference type="ARBA" id="ARBA00014160"/>
    </source>
</evidence>
<dbReference type="InterPro" id="IPR056579">
    <property type="entry name" value="Ufl1_N"/>
</dbReference>
<dbReference type="OrthoDB" id="10258297at2759"/>
<sequence>MSDDWEEIPAIGREFAEDPTERSLSKNCLNVNSKWKCHEICRGCGLLDVLHHIGWQKIHHTPTSPQEIKEELDVFVEVWIPLGELAKYFIRPVFLVWGQLVNNDYIDSLCEEVNEVLQQKGCISIATLTKEYDLPSEFLEEQLLCFETKGKGSWSFIRYNCTTGVASLIQKFDFSYELIRLGRIHGSLIGGKKASKATYIPHAYQKSQNDYGHSGYKKLYQEAIPDSDIVYLSSCAVGQVLVDSIDASIDDAPEIKHKIKIMDCVDGMPDDVYEELASLLQPEFNTNYADLLPKEWLLEVDNGDEFIESLEDNLEEGVGVSFRSKPDKKKDRQVLFSHRQNLLEQLECLS</sequence>
<dbReference type="AlphaFoldDB" id="A0A7R8CM51"/>
<dbReference type="Proteomes" id="UP000675881">
    <property type="component" value="Chromosome 15"/>
</dbReference>
<dbReference type="GO" id="GO:0005789">
    <property type="term" value="C:endoplasmic reticulum membrane"/>
    <property type="evidence" value="ECO:0007669"/>
    <property type="project" value="TreeGrafter"/>
</dbReference>
<dbReference type="EMBL" id="HG994594">
    <property type="protein sequence ID" value="CAF2861907.1"/>
    <property type="molecule type" value="Genomic_DNA"/>
</dbReference>
<comment type="function">
    <text evidence="1">E3 UFM1-protein ligase that mediates ufmylation of target proteins.</text>
</comment>
<dbReference type="GO" id="GO:0034976">
    <property type="term" value="P:response to endoplasmic reticulum stress"/>
    <property type="evidence" value="ECO:0007669"/>
    <property type="project" value="TreeGrafter"/>
</dbReference>
<dbReference type="GO" id="GO:1990592">
    <property type="term" value="P:protein K69-linked ufmylation"/>
    <property type="evidence" value="ECO:0007669"/>
    <property type="project" value="TreeGrafter"/>
</dbReference>
<evidence type="ECO:0000256" key="1">
    <source>
        <dbReference type="ARBA" id="ARBA00003950"/>
    </source>
</evidence>
<keyword evidence="5" id="KW-0808">Transferase</keyword>
<reference evidence="5" key="1">
    <citation type="submission" date="2021-02" db="EMBL/GenBank/DDBJ databases">
        <authorList>
            <person name="Bekaert M."/>
        </authorList>
    </citation>
    <scope>NUCLEOTIDE SEQUENCE</scope>
    <source>
        <strain evidence="5">IoA-00</strain>
    </source>
</reference>
<dbReference type="InterPro" id="IPR018611">
    <property type="entry name" value="Ufl1"/>
</dbReference>
<protein>
    <recommendedName>
        <fullName evidence="2">E3 UFM1-protein ligase 1 homolog</fullName>
    </recommendedName>
    <alternativeName>
        <fullName evidence="3">E3 UFM1-protein transferase 1 homolog</fullName>
    </alternativeName>
</protein>
<dbReference type="GO" id="GO:0032434">
    <property type="term" value="P:regulation of proteasomal ubiquitin-dependent protein catabolic process"/>
    <property type="evidence" value="ECO:0007669"/>
    <property type="project" value="TreeGrafter"/>
</dbReference>
<keyword evidence="6" id="KW-1185">Reference proteome</keyword>